<accession>A0A1I1BB82</accession>
<evidence type="ECO:0000313" key="2">
    <source>
        <dbReference type="Proteomes" id="UP000198619"/>
    </source>
</evidence>
<proteinExistence type="predicted"/>
<sequence length="178" mass="19986">MIQNTPGAKRKAMAIGAYDLESGNVVACAEFRGANQLLNIGSNIRNIRFTKAVRPRTGGTGCVPEFICESREILDIVCEYFDALSTYIAESKLVNKSVEEYPSDNYLKECINMTRKGIFCYDVSNAPEHLQDYQLVSKPDKGLYLSDLPKEIQEILINYRINDVCFSKDECISVVSAY</sequence>
<dbReference type="RefSeq" id="WP_090043328.1">
    <property type="nucleotide sequence ID" value="NZ_FOKI01000088.1"/>
</dbReference>
<dbReference type="STRING" id="84698.SAMN04488528_10881"/>
<keyword evidence="2" id="KW-1185">Reference proteome</keyword>
<dbReference type="EMBL" id="FOKI01000088">
    <property type="protein sequence ID" value="SFB47367.1"/>
    <property type="molecule type" value="Genomic_DNA"/>
</dbReference>
<evidence type="ECO:0000313" key="1">
    <source>
        <dbReference type="EMBL" id="SFB47367.1"/>
    </source>
</evidence>
<protein>
    <submittedName>
        <fullName evidence="1">Uncharacterized protein</fullName>
    </submittedName>
</protein>
<name>A0A1I1BB82_9CLOT</name>
<dbReference type="Proteomes" id="UP000198619">
    <property type="component" value="Unassembled WGS sequence"/>
</dbReference>
<dbReference type="AlphaFoldDB" id="A0A1I1BB82"/>
<dbReference type="OrthoDB" id="1848812at2"/>
<organism evidence="1 2">
    <name type="scientific">Clostridium frigidicarnis</name>
    <dbReference type="NCBI Taxonomy" id="84698"/>
    <lineage>
        <taxon>Bacteria</taxon>
        <taxon>Bacillati</taxon>
        <taxon>Bacillota</taxon>
        <taxon>Clostridia</taxon>
        <taxon>Eubacteriales</taxon>
        <taxon>Clostridiaceae</taxon>
        <taxon>Clostridium</taxon>
    </lineage>
</organism>
<reference evidence="1 2" key="1">
    <citation type="submission" date="2016-10" db="EMBL/GenBank/DDBJ databases">
        <authorList>
            <person name="de Groot N.N."/>
        </authorList>
    </citation>
    <scope>NUCLEOTIDE SEQUENCE [LARGE SCALE GENOMIC DNA]</scope>
    <source>
        <strain evidence="1 2">DSM 12271</strain>
    </source>
</reference>
<gene>
    <name evidence="1" type="ORF">SAMN04488528_10881</name>
</gene>